<feature type="region of interest" description="Disordered" evidence="1">
    <location>
        <begin position="74"/>
        <end position="102"/>
    </location>
</feature>
<dbReference type="EMBL" id="CP045121">
    <property type="protein sequence ID" value="QIN78202.1"/>
    <property type="molecule type" value="Genomic_DNA"/>
</dbReference>
<evidence type="ECO:0000313" key="3">
    <source>
        <dbReference type="EMBL" id="QIN78202.1"/>
    </source>
</evidence>
<dbReference type="RefSeq" id="WP_166395878.1">
    <property type="nucleotide sequence ID" value="NZ_CP045121.1"/>
</dbReference>
<reference evidence="3 4" key="1">
    <citation type="submission" date="2019-10" db="EMBL/GenBank/DDBJ databases">
        <title>Rubrobacter sp nov SCSIO 52915 isolated from a deep-sea sediment in the South China Sea.</title>
        <authorList>
            <person name="Chen R.W."/>
        </authorList>
    </citation>
    <scope>NUCLEOTIDE SEQUENCE [LARGE SCALE GENOMIC DNA]</scope>
    <source>
        <strain evidence="3 4">SCSIO 52915</strain>
    </source>
</reference>
<feature type="region of interest" description="Disordered" evidence="1">
    <location>
        <begin position="1"/>
        <end position="26"/>
    </location>
</feature>
<keyword evidence="2" id="KW-0472">Membrane</keyword>
<keyword evidence="4" id="KW-1185">Reference proteome</keyword>
<proteinExistence type="predicted"/>
<accession>A0A6G8PVH1</accession>
<feature type="transmembrane region" description="Helical" evidence="2">
    <location>
        <begin position="29"/>
        <end position="49"/>
    </location>
</feature>
<protein>
    <submittedName>
        <fullName evidence="3">Uncharacterized protein</fullName>
    </submittedName>
</protein>
<evidence type="ECO:0000313" key="4">
    <source>
        <dbReference type="Proteomes" id="UP000502706"/>
    </source>
</evidence>
<organism evidence="3 4">
    <name type="scientific">Rubrobacter marinus</name>
    <dbReference type="NCBI Taxonomy" id="2653852"/>
    <lineage>
        <taxon>Bacteria</taxon>
        <taxon>Bacillati</taxon>
        <taxon>Actinomycetota</taxon>
        <taxon>Rubrobacteria</taxon>
        <taxon>Rubrobacterales</taxon>
        <taxon>Rubrobacteraceae</taxon>
        <taxon>Rubrobacter</taxon>
    </lineage>
</organism>
<gene>
    <name evidence="3" type="ORF">GBA65_06405</name>
</gene>
<keyword evidence="2" id="KW-1133">Transmembrane helix</keyword>
<feature type="compositionally biased region" description="Low complexity" evidence="1">
    <location>
        <begin position="127"/>
        <end position="137"/>
    </location>
</feature>
<dbReference type="Proteomes" id="UP000502706">
    <property type="component" value="Chromosome"/>
</dbReference>
<dbReference type="AlphaFoldDB" id="A0A6G8PVH1"/>
<keyword evidence="2" id="KW-0812">Transmembrane</keyword>
<evidence type="ECO:0000256" key="2">
    <source>
        <dbReference type="SAM" id="Phobius"/>
    </source>
</evidence>
<feature type="region of interest" description="Disordered" evidence="1">
    <location>
        <begin position="127"/>
        <end position="149"/>
    </location>
</feature>
<name>A0A6G8PVH1_9ACTN</name>
<feature type="compositionally biased region" description="Basic and acidic residues" evidence="1">
    <location>
        <begin position="74"/>
        <end position="89"/>
    </location>
</feature>
<dbReference type="KEGG" id="rmar:GBA65_06405"/>
<evidence type="ECO:0000256" key="1">
    <source>
        <dbReference type="SAM" id="MobiDB-lite"/>
    </source>
</evidence>
<sequence>MTQPNRRRVEGEGPSGKPKARRVSPRKELAVVTLGMVAAISGVGGLLAANPPSWANTPEPAAVAVEQTTVQQEAAREAAARAETARQEAEQAVAGQEGAEQAAAEQYAAEQAAAQAAQQAAAEQAALAQQQAAYSAQPRGNAAAVSQGS</sequence>
<feature type="compositionally biased region" description="Low complexity" evidence="1">
    <location>
        <begin position="90"/>
        <end position="102"/>
    </location>
</feature>